<dbReference type="GO" id="GO:0005829">
    <property type="term" value="C:cytosol"/>
    <property type="evidence" value="ECO:0007669"/>
    <property type="project" value="TreeGrafter"/>
</dbReference>
<keyword evidence="2 3" id="KW-0808">Transferase</keyword>
<evidence type="ECO:0000256" key="2">
    <source>
        <dbReference type="ARBA" id="ARBA00022679"/>
    </source>
</evidence>
<name>A0A1G7XRD3_PSEOR</name>
<evidence type="ECO:0000313" key="3">
    <source>
        <dbReference type="EMBL" id="SDG86747.1"/>
    </source>
</evidence>
<dbReference type="PANTHER" id="PTHR30160:SF1">
    <property type="entry name" value="LIPOPOLYSACCHARIDE 1,2-N-ACETYLGLUCOSAMINETRANSFERASE-RELATED"/>
    <property type="match status" value="1"/>
</dbReference>
<sequence>MPPDIRPVLVALRASQLGDLVTVVPALRALRRGFPGHRIVLAAPGELAPLARLSGAVDEVAPTRGTVPPPVGRPVDLAVNLHGAGPDSHRALDALAPRRRIGVGCPAQGWPGPPAAELDALHERVRWCRMLAAHGVPADPDDLRLPPPRDRVADGPVVVHPGAAYGAKRWPVERFAELARRLAPVGPVVVTGSAAERGLAERVAEGAAVLAGRTSIQDLAAVVAGARLVVSGDTGVAHLASAFGRPSVVLFGPVGPERWGPPAGPHEALTHARVRRGDPFADDPDPALLAIGVDEVHAACLRVSSA</sequence>
<dbReference type="OrthoDB" id="9807356at2"/>
<keyword evidence="1" id="KW-0328">Glycosyltransferase</keyword>
<dbReference type="SUPFAM" id="SSF53756">
    <property type="entry name" value="UDP-Glycosyltransferase/glycogen phosphorylase"/>
    <property type="match status" value="1"/>
</dbReference>
<gene>
    <name evidence="3" type="ORF">SAMN05216377_11664</name>
</gene>
<dbReference type="CDD" id="cd03789">
    <property type="entry name" value="GT9_LPS_heptosyltransferase"/>
    <property type="match status" value="1"/>
</dbReference>
<proteinExistence type="predicted"/>
<keyword evidence="4" id="KW-1185">Reference proteome</keyword>
<protein>
    <submittedName>
        <fullName evidence="3">ADP-heptose:LPS heptosyltransferase</fullName>
    </submittedName>
</protein>
<evidence type="ECO:0000256" key="1">
    <source>
        <dbReference type="ARBA" id="ARBA00022676"/>
    </source>
</evidence>
<reference evidence="3 4" key="1">
    <citation type="submission" date="2016-10" db="EMBL/GenBank/DDBJ databases">
        <authorList>
            <person name="de Groot N.N."/>
        </authorList>
    </citation>
    <scope>NUCLEOTIDE SEQUENCE [LARGE SCALE GENOMIC DNA]</scope>
    <source>
        <strain evidence="3 4">CGMCC 4.3143</strain>
    </source>
</reference>
<dbReference type="AlphaFoldDB" id="A0A1G7XRD3"/>
<dbReference type="Pfam" id="PF01075">
    <property type="entry name" value="Glyco_transf_9"/>
    <property type="match status" value="1"/>
</dbReference>
<accession>A0A1G7XRD3</accession>
<dbReference type="GO" id="GO:0008713">
    <property type="term" value="F:ADP-heptose-lipopolysaccharide heptosyltransferase activity"/>
    <property type="evidence" value="ECO:0007669"/>
    <property type="project" value="TreeGrafter"/>
</dbReference>
<dbReference type="STRING" id="366584.SAMN05216377_11664"/>
<dbReference type="GO" id="GO:0009244">
    <property type="term" value="P:lipopolysaccharide core region biosynthetic process"/>
    <property type="evidence" value="ECO:0007669"/>
    <property type="project" value="TreeGrafter"/>
</dbReference>
<dbReference type="InterPro" id="IPR002201">
    <property type="entry name" value="Glyco_trans_9"/>
</dbReference>
<dbReference type="RefSeq" id="WP_093088513.1">
    <property type="nucleotide sequence ID" value="NZ_FNBE01000016.1"/>
</dbReference>
<dbReference type="PANTHER" id="PTHR30160">
    <property type="entry name" value="TETRAACYLDISACCHARIDE 4'-KINASE-RELATED"/>
    <property type="match status" value="1"/>
</dbReference>
<organism evidence="3 4">
    <name type="scientific">Pseudonocardia oroxyli</name>
    <dbReference type="NCBI Taxonomy" id="366584"/>
    <lineage>
        <taxon>Bacteria</taxon>
        <taxon>Bacillati</taxon>
        <taxon>Actinomycetota</taxon>
        <taxon>Actinomycetes</taxon>
        <taxon>Pseudonocardiales</taxon>
        <taxon>Pseudonocardiaceae</taxon>
        <taxon>Pseudonocardia</taxon>
    </lineage>
</organism>
<dbReference type="Gene3D" id="3.40.50.2000">
    <property type="entry name" value="Glycogen Phosphorylase B"/>
    <property type="match status" value="2"/>
</dbReference>
<dbReference type="Proteomes" id="UP000198967">
    <property type="component" value="Unassembled WGS sequence"/>
</dbReference>
<evidence type="ECO:0000313" key="4">
    <source>
        <dbReference type="Proteomes" id="UP000198967"/>
    </source>
</evidence>
<dbReference type="InterPro" id="IPR051199">
    <property type="entry name" value="LPS_LOS_Heptosyltrfase"/>
</dbReference>
<dbReference type="EMBL" id="FNBE01000016">
    <property type="protein sequence ID" value="SDG86747.1"/>
    <property type="molecule type" value="Genomic_DNA"/>
</dbReference>